<comment type="function">
    <text evidence="9">An RNase that has 5'-3' exonuclease and possibly endonuclease activity. Involved in maturation of rRNA and in some organisms also mRNA maturation and/or decay.</text>
</comment>
<dbReference type="InterPro" id="IPR055132">
    <property type="entry name" value="RNase_J_b_CASP"/>
</dbReference>
<gene>
    <name evidence="9" type="primary">rnj</name>
    <name evidence="12" type="ORF">SAMN05444817_103227</name>
</gene>
<dbReference type="InterPro" id="IPR011108">
    <property type="entry name" value="RMMBL"/>
</dbReference>
<dbReference type="GO" id="GO:0008270">
    <property type="term" value="F:zinc ion binding"/>
    <property type="evidence" value="ECO:0007669"/>
    <property type="project" value="InterPro"/>
</dbReference>
<accession>A0A1N7J2Z9</accession>
<dbReference type="GO" id="GO:0004534">
    <property type="term" value="F:5'-3' RNA exonuclease activity"/>
    <property type="evidence" value="ECO:0007669"/>
    <property type="project" value="UniProtKB-UniRule"/>
</dbReference>
<comment type="subcellular location">
    <subcellularLocation>
        <location evidence="9">Cytoplasm</location>
    </subcellularLocation>
</comment>
<evidence type="ECO:0000256" key="5">
    <source>
        <dbReference type="ARBA" id="ARBA00022801"/>
    </source>
</evidence>
<dbReference type="InterPro" id="IPR004613">
    <property type="entry name" value="RNase_J"/>
</dbReference>
<dbReference type="STRING" id="1161099.SAMN05444817_103227"/>
<keyword evidence="9" id="KW-0698">rRNA processing</keyword>
<feature type="region of interest" description="Disordered" evidence="10">
    <location>
        <begin position="1"/>
        <end position="146"/>
    </location>
</feature>
<dbReference type="PANTHER" id="PTHR43694:SF1">
    <property type="entry name" value="RIBONUCLEASE J"/>
    <property type="match status" value="1"/>
</dbReference>
<dbReference type="PANTHER" id="PTHR43694">
    <property type="entry name" value="RIBONUCLEASE J"/>
    <property type="match status" value="1"/>
</dbReference>
<feature type="compositionally biased region" description="Gly residues" evidence="10">
    <location>
        <begin position="66"/>
        <end position="103"/>
    </location>
</feature>
<evidence type="ECO:0000256" key="3">
    <source>
        <dbReference type="ARBA" id="ARBA00022723"/>
    </source>
</evidence>
<dbReference type="InterPro" id="IPR001279">
    <property type="entry name" value="Metallo-B-lactamas"/>
</dbReference>
<feature type="compositionally biased region" description="Basic residues" evidence="10">
    <location>
        <begin position="104"/>
        <end position="114"/>
    </location>
</feature>
<dbReference type="EMBL" id="FTOF01000003">
    <property type="protein sequence ID" value="SIS43679.1"/>
    <property type="molecule type" value="Genomic_DNA"/>
</dbReference>
<dbReference type="Gene3D" id="3.60.15.10">
    <property type="entry name" value="Ribonuclease Z/Hydroxyacylglutathione hydrolase-like"/>
    <property type="match status" value="1"/>
</dbReference>
<dbReference type="SMART" id="SM00849">
    <property type="entry name" value="Lactamase_B"/>
    <property type="match status" value="1"/>
</dbReference>
<comment type="subunit">
    <text evidence="9">Homodimer, may be a subunit of the RNA degradosome.</text>
</comment>
<keyword evidence="6" id="KW-0862">Zinc</keyword>
<keyword evidence="2 9" id="KW-0540">Nuclease</keyword>
<keyword evidence="8 9" id="KW-0694">RNA-binding</keyword>
<keyword evidence="5 9" id="KW-0378">Hydrolase</keyword>
<organism evidence="12 13">
    <name type="scientific">Corynebacterium appendicis CIP 107643</name>
    <dbReference type="NCBI Taxonomy" id="1161099"/>
    <lineage>
        <taxon>Bacteria</taxon>
        <taxon>Bacillati</taxon>
        <taxon>Actinomycetota</taxon>
        <taxon>Actinomycetes</taxon>
        <taxon>Mycobacteriales</taxon>
        <taxon>Corynebacteriaceae</taxon>
        <taxon>Corynebacterium</taxon>
    </lineage>
</organism>
<keyword evidence="7 9" id="KW-0269">Exonuclease</keyword>
<protein>
    <recommendedName>
        <fullName evidence="9">Ribonuclease J</fullName>
        <shortName evidence="9">RNase J</shortName>
        <ecNumber evidence="9">3.1.-.-</ecNumber>
    </recommendedName>
</protein>
<dbReference type="Gene3D" id="3.10.20.580">
    <property type="match status" value="1"/>
</dbReference>
<dbReference type="InterPro" id="IPR030854">
    <property type="entry name" value="RNase_J_bac"/>
</dbReference>
<feature type="domain" description="Metallo-beta-lactamase" evidence="11">
    <location>
        <begin position="160"/>
        <end position="354"/>
    </location>
</feature>
<dbReference type="Pfam" id="PF07521">
    <property type="entry name" value="RMMBL"/>
    <property type="match status" value="1"/>
</dbReference>
<dbReference type="GO" id="GO:0006364">
    <property type="term" value="P:rRNA processing"/>
    <property type="evidence" value="ECO:0007669"/>
    <property type="project" value="UniProtKB-UniRule"/>
</dbReference>
<dbReference type="HAMAP" id="MF_01491">
    <property type="entry name" value="RNase_J_bact"/>
    <property type="match status" value="1"/>
</dbReference>
<keyword evidence="13" id="KW-1185">Reference proteome</keyword>
<reference evidence="13" key="1">
    <citation type="submission" date="2017-01" db="EMBL/GenBank/DDBJ databases">
        <authorList>
            <person name="Varghese N."/>
            <person name="Submissions S."/>
        </authorList>
    </citation>
    <scope>NUCLEOTIDE SEQUENCE [LARGE SCALE GENOMIC DNA]</scope>
    <source>
        <strain evidence="13">DSM 44531</strain>
    </source>
</reference>
<dbReference type="PROSITE" id="PS01292">
    <property type="entry name" value="UPF0036"/>
    <property type="match status" value="1"/>
</dbReference>
<proteinExistence type="inferred from homology"/>
<dbReference type="Proteomes" id="UP000186292">
    <property type="component" value="Unassembled WGS sequence"/>
</dbReference>
<evidence type="ECO:0000256" key="7">
    <source>
        <dbReference type="ARBA" id="ARBA00022839"/>
    </source>
</evidence>
<evidence type="ECO:0000256" key="4">
    <source>
        <dbReference type="ARBA" id="ARBA00022759"/>
    </source>
</evidence>
<dbReference type="InterPro" id="IPR042173">
    <property type="entry name" value="RNase_J_2"/>
</dbReference>
<evidence type="ECO:0000259" key="11">
    <source>
        <dbReference type="SMART" id="SM00849"/>
    </source>
</evidence>
<keyword evidence="1 9" id="KW-0963">Cytoplasm</keyword>
<evidence type="ECO:0000256" key="2">
    <source>
        <dbReference type="ARBA" id="ARBA00022722"/>
    </source>
</evidence>
<evidence type="ECO:0000256" key="1">
    <source>
        <dbReference type="ARBA" id="ARBA00022490"/>
    </source>
</evidence>
<evidence type="ECO:0000256" key="6">
    <source>
        <dbReference type="ARBA" id="ARBA00022833"/>
    </source>
</evidence>
<evidence type="ECO:0000256" key="8">
    <source>
        <dbReference type="ARBA" id="ARBA00022884"/>
    </source>
</evidence>
<dbReference type="Gene3D" id="3.40.50.10710">
    <property type="entry name" value="Metallo-hydrolase/oxidoreductase"/>
    <property type="match status" value="1"/>
</dbReference>
<dbReference type="Pfam" id="PF17770">
    <property type="entry name" value="RNase_J_C"/>
    <property type="match status" value="1"/>
</dbReference>
<dbReference type="Pfam" id="PF00753">
    <property type="entry name" value="Lactamase_B"/>
    <property type="match status" value="1"/>
</dbReference>
<evidence type="ECO:0000256" key="9">
    <source>
        <dbReference type="HAMAP-Rule" id="MF_01491"/>
    </source>
</evidence>
<name>A0A1N7J2Z9_9CORY</name>
<dbReference type="SUPFAM" id="SSF56281">
    <property type="entry name" value="Metallo-hydrolase/oxidoreductase"/>
    <property type="match status" value="1"/>
</dbReference>
<sequence>MNEPRNRSRKVTRKAGPPEAGDQQPVFQAADTQPGDNGGKNGSGNGNGNGGGNRDNDGKNNNDHGNGNGGRGNDNRGGGNGGSRGGRGNSGNNGGGNGNGNGRSRGRGRGRGRGGRGSDNRRNPVKGMQGADLTKRLPAPQKPPQNGLRIYALGGISEIGRNMTVFEYNGRLLIVDCGVLFPSSDEPGVDLILPDFGPIENKLDKVEALVVTHGHEDHIGAIPWLLKLRPDIPIYSAKFTNALIAAKTKEHRQRPKLNEVNPKSEVTVGPFNLRFFHVGHSIPDCLGVVIKTGAGTVCMTGDVKVDMTPYDNKPTDLPALARYGDEGIDLFLCDSTNATIPGISASEAGIEETLIRLVQAAKQRVVLASFASNVSRVQMAVNAAVASGRKVAFNGRSMIRNMEIAEKMNLLKAPKGTIVPIEEAAKMAPHRVMLITTGTQGEPMAALSRMSRREHRQITVRDGDTIILSSSLIPGNEEAVFAVINNLAQIGANVITSDDAHVHASGHGYAGELLFLYNMARPRNAMPVHGEWRHLRANKELAIATGVKPENTVLAQNGVVVDMVDGKLKVAGQYQVGNLYVDGTTMGDVDPDVLTDRTNLAAGGVISITCVIDDRTSRLIERPVVSTTGLVDDDRGVLPDLVELVENTMMDLAAEGENDPYRMVQQLRRRVSRTIEQKYKREPVILPTVVPMNADDTAPLSNEDVESSRESL</sequence>
<dbReference type="GO" id="GO:0004521">
    <property type="term" value="F:RNA endonuclease activity"/>
    <property type="evidence" value="ECO:0007669"/>
    <property type="project" value="UniProtKB-UniRule"/>
</dbReference>
<comment type="similarity">
    <text evidence="9">Belongs to the metallo-beta-lactamase superfamily. RNA-metabolizing metallo-beta-lactamase-like family. Bacterial RNase J subfamily.</text>
</comment>
<dbReference type="GO" id="GO:0003723">
    <property type="term" value="F:RNA binding"/>
    <property type="evidence" value="ECO:0007669"/>
    <property type="project" value="UniProtKB-UniRule"/>
</dbReference>
<dbReference type="AlphaFoldDB" id="A0A1N7J2Z9"/>
<keyword evidence="4 9" id="KW-0255">Endonuclease</keyword>
<dbReference type="InterPro" id="IPR001587">
    <property type="entry name" value="RNase_J_CS"/>
</dbReference>
<evidence type="ECO:0000313" key="12">
    <source>
        <dbReference type="EMBL" id="SIS43679.1"/>
    </source>
</evidence>
<dbReference type="EC" id="3.1.-.-" evidence="9"/>
<dbReference type="InterPro" id="IPR036866">
    <property type="entry name" value="RibonucZ/Hydroxyglut_hydro"/>
</dbReference>
<feature type="compositionally biased region" description="Gly residues" evidence="10">
    <location>
        <begin position="36"/>
        <end position="53"/>
    </location>
</feature>
<dbReference type="OrthoDB" id="9770211at2"/>
<evidence type="ECO:0000256" key="10">
    <source>
        <dbReference type="SAM" id="MobiDB-lite"/>
    </source>
</evidence>
<dbReference type="Pfam" id="PF22505">
    <property type="entry name" value="RNase_J_b_CASP"/>
    <property type="match status" value="1"/>
</dbReference>
<dbReference type="NCBIfam" id="TIGR00649">
    <property type="entry name" value="MG423"/>
    <property type="match status" value="1"/>
</dbReference>
<feature type="binding site" evidence="9">
    <location>
        <begin position="503"/>
        <end position="507"/>
    </location>
    <ligand>
        <name>substrate</name>
    </ligand>
</feature>
<dbReference type="CDD" id="cd07714">
    <property type="entry name" value="RNaseJ_MBL-fold"/>
    <property type="match status" value="1"/>
</dbReference>
<evidence type="ECO:0000313" key="13">
    <source>
        <dbReference type="Proteomes" id="UP000186292"/>
    </source>
</evidence>
<dbReference type="GO" id="GO:0005737">
    <property type="term" value="C:cytoplasm"/>
    <property type="evidence" value="ECO:0007669"/>
    <property type="project" value="UniProtKB-SubCell"/>
</dbReference>
<keyword evidence="3" id="KW-0479">Metal-binding</keyword>
<dbReference type="RefSeq" id="WP_076598832.1">
    <property type="nucleotide sequence ID" value="NZ_CP046976.1"/>
</dbReference>
<dbReference type="InterPro" id="IPR041636">
    <property type="entry name" value="RNase_J_C"/>
</dbReference>